<protein>
    <recommendedName>
        <fullName evidence="8">L-threonine 3-dehydrogenase, mitochondrial</fullName>
        <ecNumber evidence="7">1.1.1.103</ecNumber>
    </recommendedName>
</protein>
<dbReference type="Gene3D" id="3.40.50.720">
    <property type="entry name" value="NAD(P)-binding Rossmann-like Domain"/>
    <property type="match status" value="1"/>
</dbReference>
<dbReference type="CDD" id="cd05272">
    <property type="entry name" value="TDH_SDR_e"/>
    <property type="match status" value="1"/>
</dbReference>
<accession>A0A2Y9PV47</accession>
<dbReference type="GO" id="GO:0008743">
    <property type="term" value="F:L-threonine 3-dehydrogenase activity"/>
    <property type="evidence" value="ECO:0007669"/>
    <property type="project" value="UniProtKB-EC"/>
</dbReference>
<proteinExistence type="inferred from homology"/>
<dbReference type="STRING" id="9749.A0A2Y9PV47"/>
<evidence type="ECO:0000256" key="8">
    <source>
        <dbReference type="ARBA" id="ARBA00069940"/>
    </source>
</evidence>
<dbReference type="RefSeq" id="XP_022450744.1">
    <property type="nucleotide sequence ID" value="XM_022595036.2"/>
</dbReference>
<dbReference type="InterPro" id="IPR051225">
    <property type="entry name" value="NAD(P)_epim/dehydratase"/>
</dbReference>
<keyword evidence="2" id="KW-0560">Oxidoreductase</keyword>
<evidence type="ECO:0000256" key="2">
    <source>
        <dbReference type="ARBA" id="ARBA00023002"/>
    </source>
</evidence>
<dbReference type="PANTHER" id="PTHR42687">
    <property type="entry name" value="L-THREONINE 3-DEHYDROGENASE"/>
    <property type="match status" value="1"/>
</dbReference>
<dbReference type="KEGG" id="dle:111185424"/>
<dbReference type="InterPro" id="IPR001509">
    <property type="entry name" value="Epimerase_deHydtase"/>
</dbReference>
<feature type="domain" description="NAD-dependent epimerase/dehydratase" evidence="9">
    <location>
        <begin position="58"/>
        <end position="293"/>
    </location>
</feature>
<comment type="catalytic activity">
    <reaction evidence="4">
        <text>L-threonine + NAD(+) = (2S)-2-amino-3-oxobutanoate + NADH + H(+)</text>
        <dbReference type="Rhea" id="RHEA:13161"/>
        <dbReference type="ChEBI" id="CHEBI:15378"/>
        <dbReference type="ChEBI" id="CHEBI:57540"/>
        <dbReference type="ChEBI" id="CHEBI:57926"/>
        <dbReference type="ChEBI" id="CHEBI:57945"/>
        <dbReference type="ChEBI" id="CHEBI:78948"/>
        <dbReference type="EC" id="1.1.1.103"/>
    </reaction>
</comment>
<evidence type="ECO:0000256" key="4">
    <source>
        <dbReference type="ARBA" id="ARBA00050613"/>
    </source>
</evidence>
<evidence type="ECO:0000256" key="1">
    <source>
        <dbReference type="ARBA" id="ARBA00007637"/>
    </source>
</evidence>
<evidence type="ECO:0000256" key="3">
    <source>
        <dbReference type="ARBA" id="ARBA00023027"/>
    </source>
</evidence>
<comment type="similarity">
    <text evidence="1">Belongs to the NAD(P)-dependent epimerase/dehydratase family.</text>
</comment>
<evidence type="ECO:0000256" key="5">
    <source>
        <dbReference type="ARBA" id="ARBA00059023"/>
    </source>
</evidence>
<dbReference type="GO" id="GO:0006567">
    <property type="term" value="P:L-threonine catabolic process"/>
    <property type="evidence" value="ECO:0007669"/>
    <property type="project" value="Ensembl"/>
</dbReference>
<evidence type="ECO:0000313" key="11">
    <source>
        <dbReference type="RefSeq" id="XP_022450744.1"/>
    </source>
</evidence>
<dbReference type="Pfam" id="PF01370">
    <property type="entry name" value="Epimerase"/>
    <property type="match status" value="1"/>
</dbReference>
<comment type="pathway">
    <text evidence="6">Amino-acid degradation; L-threonine degradation via oxydo-reductase pathway; glycine from L-threonine: step 1/2.</text>
</comment>
<evidence type="ECO:0000259" key="9">
    <source>
        <dbReference type="Pfam" id="PF01370"/>
    </source>
</evidence>
<dbReference type="GeneID" id="111185424"/>
<dbReference type="FunFam" id="3.40.50.720:FF:000077">
    <property type="entry name" value="L-threonine 3-dehydrogenase, mitochondrial"/>
    <property type="match status" value="1"/>
</dbReference>
<sequence>MPVVWMLRRVASRMLQRPACGCQAPVLPSRFLGTSPQQIPADANFHSTSFSEADQPRVLITGGLGQLGVGLASFLRKRFGKDNVILSDIRKPPEHVFLSGPFIYSDILDYKNLREIVVNNRVTWLFHYSALLSAVGEANVSLARAVNITGLHNVLDVAEEHGLRLFVPSTIGAFGPTSPRNPAPDLCIQRPRTIYGVSKVHAELMGEYYYYRYGLDFRCLRYPGIISADSQPGGGTTDYAVQIFHDAVKNGRFECNLKPSTRLPMMYIDDCLRATLEVMEAPAESLSMRTYNVNAMSFTPAELAQEILKHVPEFQITYNVDPVRQAIADGWPMNFDDSNARKDWGWKHDFDLPELVTTMLNFHGSESRVAQAN</sequence>
<organism evidence="10 11">
    <name type="scientific">Delphinapterus leucas</name>
    <name type="common">Beluga whale</name>
    <dbReference type="NCBI Taxonomy" id="9749"/>
    <lineage>
        <taxon>Eukaryota</taxon>
        <taxon>Metazoa</taxon>
        <taxon>Chordata</taxon>
        <taxon>Craniata</taxon>
        <taxon>Vertebrata</taxon>
        <taxon>Euteleostomi</taxon>
        <taxon>Mammalia</taxon>
        <taxon>Eutheria</taxon>
        <taxon>Laurasiatheria</taxon>
        <taxon>Artiodactyla</taxon>
        <taxon>Whippomorpha</taxon>
        <taxon>Cetacea</taxon>
        <taxon>Odontoceti</taxon>
        <taxon>Monodontidae</taxon>
        <taxon>Delphinapterus</taxon>
    </lineage>
</organism>
<dbReference type="EC" id="1.1.1.103" evidence="7"/>
<evidence type="ECO:0000256" key="7">
    <source>
        <dbReference type="ARBA" id="ARBA00066604"/>
    </source>
</evidence>
<dbReference type="PANTHER" id="PTHR42687:SF1">
    <property type="entry name" value="L-THREONINE 3-DEHYDROGENASE, MITOCHONDRIAL"/>
    <property type="match status" value="1"/>
</dbReference>
<dbReference type="AlphaFoldDB" id="A0A2Y9PV47"/>
<dbReference type="GO" id="GO:0042802">
    <property type="term" value="F:identical protein binding"/>
    <property type="evidence" value="ECO:0007669"/>
    <property type="project" value="Ensembl"/>
</dbReference>
<keyword evidence="3" id="KW-0520">NAD</keyword>
<gene>
    <name evidence="11" type="primary">LOC111185424</name>
</gene>
<reference evidence="11" key="1">
    <citation type="submission" date="2025-08" db="UniProtKB">
        <authorList>
            <consortium name="RefSeq"/>
        </authorList>
    </citation>
    <scope>IDENTIFICATION</scope>
    <source>
        <tissue evidence="11">Blood</tissue>
    </source>
</reference>
<comment type="function">
    <text evidence="5">Catalyzes the NAD(+)-dependent oxidation of L-threonine to 2-amino-3-ketobutyrate, mediating L-threonine catabolism.</text>
</comment>
<dbReference type="InParanoid" id="A0A2Y9PV47"/>
<keyword evidence="10" id="KW-1185">Reference proteome</keyword>
<dbReference type="SUPFAM" id="SSF51735">
    <property type="entry name" value="NAD(P)-binding Rossmann-fold domains"/>
    <property type="match status" value="1"/>
</dbReference>
<evidence type="ECO:0000256" key="6">
    <source>
        <dbReference type="ARBA" id="ARBA00060557"/>
    </source>
</evidence>
<evidence type="ECO:0000313" key="10">
    <source>
        <dbReference type="Proteomes" id="UP000248483"/>
    </source>
</evidence>
<dbReference type="InterPro" id="IPR036291">
    <property type="entry name" value="NAD(P)-bd_dom_sf"/>
</dbReference>
<name>A0A2Y9PV47_DELLE</name>
<dbReference type="Proteomes" id="UP000248483">
    <property type="component" value="Unplaced"/>
</dbReference>